<dbReference type="AlphaFoldDB" id="B4NF80"/>
<dbReference type="EMBL" id="CH964251">
    <property type="protein sequence ID" value="EDW82947.1"/>
    <property type="molecule type" value="Genomic_DNA"/>
</dbReference>
<reference evidence="5 6" key="1">
    <citation type="journal article" date="2007" name="Nature">
        <title>Evolution of genes and genomes on the Drosophila phylogeny.</title>
        <authorList>
            <consortium name="Drosophila 12 Genomes Consortium"/>
            <person name="Clark A.G."/>
            <person name="Eisen M.B."/>
            <person name="Smith D.R."/>
            <person name="Bergman C.M."/>
            <person name="Oliver B."/>
            <person name="Markow T.A."/>
            <person name="Kaufman T.C."/>
            <person name="Kellis M."/>
            <person name="Gelbart W."/>
            <person name="Iyer V.N."/>
            <person name="Pollard D.A."/>
            <person name="Sackton T.B."/>
            <person name="Larracuente A.M."/>
            <person name="Singh N.D."/>
            <person name="Abad J.P."/>
            <person name="Abt D.N."/>
            <person name="Adryan B."/>
            <person name="Aguade M."/>
            <person name="Akashi H."/>
            <person name="Anderson W.W."/>
            <person name="Aquadro C.F."/>
            <person name="Ardell D.H."/>
            <person name="Arguello R."/>
            <person name="Artieri C.G."/>
            <person name="Barbash D.A."/>
            <person name="Barker D."/>
            <person name="Barsanti P."/>
            <person name="Batterham P."/>
            <person name="Batzoglou S."/>
            <person name="Begun D."/>
            <person name="Bhutkar A."/>
            <person name="Blanco E."/>
            <person name="Bosak S.A."/>
            <person name="Bradley R.K."/>
            <person name="Brand A.D."/>
            <person name="Brent M.R."/>
            <person name="Brooks A.N."/>
            <person name="Brown R.H."/>
            <person name="Butlin R.K."/>
            <person name="Caggese C."/>
            <person name="Calvi B.R."/>
            <person name="Bernardo de Carvalho A."/>
            <person name="Caspi A."/>
            <person name="Castrezana S."/>
            <person name="Celniker S.E."/>
            <person name="Chang J.L."/>
            <person name="Chapple C."/>
            <person name="Chatterji S."/>
            <person name="Chinwalla A."/>
            <person name="Civetta A."/>
            <person name="Clifton S.W."/>
            <person name="Comeron J.M."/>
            <person name="Costello J.C."/>
            <person name="Coyne J.A."/>
            <person name="Daub J."/>
            <person name="David R.G."/>
            <person name="Delcher A.L."/>
            <person name="Delehaunty K."/>
            <person name="Do C.B."/>
            <person name="Ebling H."/>
            <person name="Edwards K."/>
            <person name="Eickbush T."/>
            <person name="Evans J.D."/>
            <person name="Filipski A."/>
            <person name="Findeiss S."/>
            <person name="Freyhult E."/>
            <person name="Fulton L."/>
            <person name="Fulton R."/>
            <person name="Garcia A.C."/>
            <person name="Gardiner A."/>
            <person name="Garfield D.A."/>
            <person name="Garvin B.E."/>
            <person name="Gibson G."/>
            <person name="Gilbert D."/>
            <person name="Gnerre S."/>
            <person name="Godfrey J."/>
            <person name="Good R."/>
            <person name="Gotea V."/>
            <person name="Gravely B."/>
            <person name="Greenberg A.J."/>
            <person name="Griffiths-Jones S."/>
            <person name="Gross S."/>
            <person name="Guigo R."/>
            <person name="Gustafson E.A."/>
            <person name="Haerty W."/>
            <person name="Hahn M.W."/>
            <person name="Halligan D.L."/>
            <person name="Halpern A.L."/>
            <person name="Halter G.M."/>
            <person name="Han M.V."/>
            <person name="Heger A."/>
            <person name="Hillier L."/>
            <person name="Hinrichs A.S."/>
            <person name="Holmes I."/>
            <person name="Hoskins R.A."/>
            <person name="Hubisz M.J."/>
            <person name="Hultmark D."/>
            <person name="Huntley M.A."/>
            <person name="Jaffe D.B."/>
            <person name="Jagadeeshan S."/>
            <person name="Jeck W.R."/>
            <person name="Johnson J."/>
            <person name="Jones C.D."/>
            <person name="Jordan W.C."/>
            <person name="Karpen G.H."/>
            <person name="Kataoka E."/>
            <person name="Keightley P.D."/>
            <person name="Kheradpour P."/>
            <person name="Kirkness E.F."/>
            <person name="Koerich L.B."/>
            <person name="Kristiansen K."/>
            <person name="Kudrna D."/>
            <person name="Kulathinal R.J."/>
            <person name="Kumar S."/>
            <person name="Kwok R."/>
            <person name="Lander E."/>
            <person name="Langley C.H."/>
            <person name="Lapoint R."/>
            <person name="Lazzaro B.P."/>
            <person name="Lee S.J."/>
            <person name="Levesque L."/>
            <person name="Li R."/>
            <person name="Lin C.F."/>
            <person name="Lin M.F."/>
            <person name="Lindblad-Toh K."/>
            <person name="Llopart A."/>
            <person name="Long M."/>
            <person name="Low L."/>
            <person name="Lozovsky E."/>
            <person name="Lu J."/>
            <person name="Luo M."/>
            <person name="Machado C.A."/>
            <person name="Makalowski W."/>
            <person name="Marzo M."/>
            <person name="Matsuda M."/>
            <person name="Matzkin L."/>
            <person name="McAllister B."/>
            <person name="McBride C.S."/>
            <person name="McKernan B."/>
            <person name="McKernan K."/>
            <person name="Mendez-Lago M."/>
            <person name="Minx P."/>
            <person name="Mollenhauer M.U."/>
            <person name="Montooth K."/>
            <person name="Mount S.M."/>
            <person name="Mu X."/>
            <person name="Myers E."/>
            <person name="Negre B."/>
            <person name="Newfeld S."/>
            <person name="Nielsen R."/>
            <person name="Noor M.A."/>
            <person name="O'Grady P."/>
            <person name="Pachter L."/>
            <person name="Papaceit M."/>
            <person name="Parisi M.J."/>
            <person name="Parisi M."/>
            <person name="Parts L."/>
            <person name="Pedersen J.S."/>
            <person name="Pesole G."/>
            <person name="Phillippy A.M."/>
            <person name="Ponting C.P."/>
            <person name="Pop M."/>
            <person name="Porcelli D."/>
            <person name="Powell J.R."/>
            <person name="Prohaska S."/>
            <person name="Pruitt K."/>
            <person name="Puig M."/>
            <person name="Quesneville H."/>
            <person name="Ram K.R."/>
            <person name="Rand D."/>
            <person name="Rasmussen M.D."/>
            <person name="Reed L.K."/>
            <person name="Reenan R."/>
            <person name="Reily A."/>
            <person name="Remington K.A."/>
            <person name="Rieger T.T."/>
            <person name="Ritchie M.G."/>
            <person name="Robin C."/>
            <person name="Rogers Y.H."/>
            <person name="Rohde C."/>
            <person name="Rozas J."/>
            <person name="Rubenfield M.J."/>
            <person name="Ruiz A."/>
            <person name="Russo S."/>
            <person name="Salzberg S.L."/>
            <person name="Sanchez-Gracia A."/>
            <person name="Saranga D.J."/>
            <person name="Sato H."/>
            <person name="Schaeffer S.W."/>
            <person name="Schatz M.C."/>
            <person name="Schlenke T."/>
            <person name="Schwartz R."/>
            <person name="Segarra C."/>
            <person name="Singh R.S."/>
            <person name="Sirot L."/>
            <person name="Sirota M."/>
            <person name="Sisneros N.B."/>
            <person name="Smith C.D."/>
            <person name="Smith T.F."/>
            <person name="Spieth J."/>
            <person name="Stage D.E."/>
            <person name="Stark A."/>
            <person name="Stephan W."/>
            <person name="Strausberg R.L."/>
            <person name="Strempel S."/>
            <person name="Sturgill D."/>
            <person name="Sutton G."/>
            <person name="Sutton G.G."/>
            <person name="Tao W."/>
            <person name="Teichmann S."/>
            <person name="Tobari Y.N."/>
            <person name="Tomimura Y."/>
            <person name="Tsolas J.M."/>
            <person name="Valente V.L."/>
            <person name="Venter E."/>
            <person name="Venter J.C."/>
            <person name="Vicario S."/>
            <person name="Vieira F.G."/>
            <person name="Vilella A.J."/>
            <person name="Villasante A."/>
            <person name="Walenz B."/>
            <person name="Wang J."/>
            <person name="Wasserman M."/>
            <person name="Watts T."/>
            <person name="Wilson D."/>
            <person name="Wilson R.K."/>
            <person name="Wing R.A."/>
            <person name="Wolfner M.F."/>
            <person name="Wong A."/>
            <person name="Wong G.K."/>
            <person name="Wu C.I."/>
            <person name="Wu G."/>
            <person name="Yamamoto D."/>
            <person name="Yang H.P."/>
            <person name="Yang S.P."/>
            <person name="Yorke J.A."/>
            <person name="Yoshida K."/>
            <person name="Zdobnov E."/>
            <person name="Zhang P."/>
            <person name="Zhang Y."/>
            <person name="Zimin A.V."/>
            <person name="Baldwin J."/>
            <person name="Abdouelleil A."/>
            <person name="Abdulkadir J."/>
            <person name="Abebe A."/>
            <person name="Abera B."/>
            <person name="Abreu J."/>
            <person name="Acer S.C."/>
            <person name="Aftuck L."/>
            <person name="Alexander A."/>
            <person name="An P."/>
            <person name="Anderson E."/>
            <person name="Anderson S."/>
            <person name="Arachi H."/>
            <person name="Azer M."/>
            <person name="Bachantsang P."/>
            <person name="Barry A."/>
            <person name="Bayul T."/>
            <person name="Berlin A."/>
            <person name="Bessette D."/>
            <person name="Bloom T."/>
            <person name="Blye J."/>
            <person name="Boguslavskiy L."/>
            <person name="Bonnet C."/>
            <person name="Boukhgalter B."/>
            <person name="Bourzgui I."/>
            <person name="Brown A."/>
            <person name="Cahill P."/>
            <person name="Channer S."/>
            <person name="Cheshatsang Y."/>
            <person name="Chuda L."/>
            <person name="Citroen M."/>
            <person name="Collymore A."/>
            <person name="Cooke P."/>
            <person name="Costello M."/>
            <person name="D'Aco K."/>
            <person name="Daza R."/>
            <person name="De Haan G."/>
            <person name="DeGray S."/>
            <person name="DeMaso C."/>
            <person name="Dhargay N."/>
            <person name="Dooley K."/>
            <person name="Dooley E."/>
            <person name="Doricent M."/>
            <person name="Dorje P."/>
            <person name="Dorjee K."/>
            <person name="Dupes A."/>
            <person name="Elong R."/>
            <person name="Falk J."/>
            <person name="Farina A."/>
            <person name="Faro S."/>
            <person name="Ferguson D."/>
            <person name="Fisher S."/>
            <person name="Foley C.D."/>
            <person name="Franke A."/>
            <person name="Friedrich D."/>
            <person name="Gadbois L."/>
            <person name="Gearin G."/>
            <person name="Gearin C.R."/>
            <person name="Giannoukos G."/>
            <person name="Goode T."/>
            <person name="Graham J."/>
            <person name="Grandbois E."/>
            <person name="Grewal S."/>
            <person name="Gyaltsen K."/>
            <person name="Hafez N."/>
            <person name="Hagos B."/>
            <person name="Hall J."/>
            <person name="Henson C."/>
            <person name="Hollinger A."/>
            <person name="Honan T."/>
            <person name="Huard M.D."/>
            <person name="Hughes L."/>
            <person name="Hurhula B."/>
            <person name="Husby M.E."/>
            <person name="Kamat A."/>
            <person name="Kanga B."/>
            <person name="Kashin S."/>
            <person name="Khazanovich D."/>
            <person name="Kisner P."/>
            <person name="Lance K."/>
            <person name="Lara M."/>
            <person name="Lee W."/>
            <person name="Lennon N."/>
            <person name="Letendre F."/>
            <person name="LeVine R."/>
            <person name="Lipovsky A."/>
            <person name="Liu X."/>
            <person name="Liu J."/>
            <person name="Liu S."/>
            <person name="Lokyitsang T."/>
            <person name="Lokyitsang Y."/>
            <person name="Lubonja R."/>
            <person name="Lui A."/>
            <person name="MacDonald P."/>
            <person name="Magnisalis V."/>
            <person name="Maru K."/>
            <person name="Matthews C."/>
            <person name="McCusker W."/>
            <person name="McDonough S."/>
            <person name="Mehta T."/>
            <person name="Meldrim J."/>
            <person name="Meneus L."/>
            <person name="Mihai O."/>
            <person name="Mihalev A."/>
            <person name="Mihova T."/>
            <person name="Mittelman R."/>
            <person name="Mlenga V."/>
            <person name="Montmayeur A."/>
            <person name="Mulrain L."/>
            <person name="Navidi A."/>
            <person name="Naylor J."/>
            <person name="Negash T."/>
            <person name="Nguyen T."/>
            <person name="Nguyen N."/>
            <person name="Nicol R."/>
            <person name="Norbu C."/>
            <person name="Norbu N."/>
            <person name="Novod N."/>
            <person name="O'Neill B."/>
            <person name="Osman S."/>
            <person name="Markiewicz E."/>
            <person name="Oyono O.L."/>
            <person name="Patti C."/>
            <person name="Phunkhang P."/>
            <person name="Pierre F."/>
            <person name="Priest M."/>
            <person name="Raghuraman S."/>
            <person name="Rege F."/>
            <person name="Reyes R."/>
            <person name="Rise C."/>
            <person name="Rogov P."/>
            <person name="Ross K."/>
            <person name="Ryan E."/>
            <person name="Settipalli S."/>
            <person name="Shea T."/>
            <person name="Sherpa N."/>
            <person name="Shi L."/>
            <person name="Shih D."/>
            <person name="Sparrow T."/>
            <person name="Spaulding J."/>
            <person name="Stalker J."/>
            <person name="Stange-Thomann N."/>
            <person name="Stavropoulos S."/>
            <person name="Stone C."/>
            <person name="Strader C."/>
            <person name="Tesfaye S."/>
            <person name="Thomson T."/>
            <person name="Thoulutsang Y."/>
            <person name="Thoulutsang D."/>
            <person name="Topham K."/>
            <person name="Topping I."/>
            <person name="Tsamla T."/>
            <person name="Vassiliev H."/>
            <person name="Vo A."/>
            <person name="Wangchuk T."/>
            <person name="Wangdi T."/>
            <person name="Weiand M."/>
            <person name="Wilkinson J."/>
            <person name="Wilson A."/>
            <person name="Yadav S."/>
            <person name="Young G."/>
            <person name="Yu Q."/>
            <person name="Zembek L."/>
            <person name="Zhong D."/>
            <person name="Zimmer A."/>
            <person name="Zwirko Z."/>
            <person name="Jaffe D.B."/>
            <person name="Alvarez P."/>
            <person name="Brockman W."/>
            <person name="Butler J."/>
            <person name="Chin C."/>
            <person name="Gnerre S."/>
            <person name="Grabherr M."/>
            <person name="Kleber M."/>
            <person name="Mauceli E."/>
            <person name="MacCallum I."/>
        </authorList>
    </citation>
    <scope>NUCLEOTIDE SEQUENCE [LARGE SCALE GENOMIC DNA]</scope>
    <source>
        <strain evidence="6">Tucson 14030-0811.24</strain>
    </source>
</reference>
<protein>
    <submittedName>
        <fullName evidence="5">Uncharacterized protein</fullName>
    </submittedName>
</protein>
<dbReference type="InterPro" id="IPR017868">
    <property type="entry name" value="Filamin/ABP280_repeat-like"/>
</dbReference>
<dbReference type="HOGENOM" id="CLU_1054763_0_0_1"/>
<accession>B4NF80</accession>
<evidence type="ECO:0000256" key="2">
    <source>
        <dbReference type="ARBA" id="ARBA00022737"/>
    </source>
</evidence>
<keyword evidence="2" id="KW-0677">Repeat</keyword>
<evidence type="ECO:0000313" key="5">
    <source>
        <dbReference type="EMBL" id="EDW82947.1"/>
    </source>
</evidence>
<dbReference type="PROSITE" id="PS50194">
    <property type="entry name" value="FILAMIN_REPEAT"/>
    <property type="match status" value="2"/>
</dbReference>
<gene>
    <name evidence="5" type="primary">Dwil\GK22596</name>
    <name evidence="5" type="ORF">Dwil_GK22596</name>
</gene>
<dbReference type="Proteomes" id="UP000007798">
    <property type="component" value="Unassembled WGS sequence"/>
</dbReference>
<dbReference type="FunFam" id="2.60.40.10:FF:000096">
    <property type="entry name" value="filamin-C isoform X2"/>
    <property type="match status" value="1"/>
</dbReference>
<dbReference type="InterPro" id="IPR014756">
    <property type="entry name" value="Ig_E-set"/>
</dbReference>
<keyword evidence="6" id="KW-1185">Reference proteome</keyword>
<dbReference type="eggNOG" id="KOG0518">
    <property type="taxonomic scope" value="Eukaryota"/>
</dbReference>
<dbReference type="GO" id="GO:0030036">
    <property type="term" value="P:actin cytoskeleton organization"/>
    <property type="evidence" value="ECO:0007669"/>
    <property type="project" value="InterPro"/>
</dbReference>
<dbReference type="PANTHER" id="PTHR38537">
    <property type="entry name" value="JITTERBUG, ISOFORM N"/>
    <property type="match status" value="1"/>
</dbReference>
<feature type="region of interest" description="Disordered" evidence="4">
    <location>
        <begin position="19"/>
        <end position="38"/>
    </location>
</feature>
<evidence type="ECO:0000256" key="3">
    <source>
        <dbReference type="PROSITE-ProRule" id="PRU00087"/>
    </source>
</evidence>
<sequence length="264" mass="29006">MFKVSQEIRLNINAAGSASSSSIISGIPDPEKDGTFGRYQRTPEADAYPTEPPHVYIAPELTDPSKVQLMHFPNGAMRVDSTLNFNIKRNGVKGNFDVRLEGPSGQPVAVRQQQLDPERFQIESNLNVGAGLYKVHIKCNSVSLPRSPFIIVVIGEGTNPNQLKPDSDFQSDASKIQSRGLGLSHINLVERNEFTVDASQAGHDMLFVGILGPKGYPCDEVFVKHLGRNVHRVIYRVSESGAYILIAKWGDEHIPGSPFRLSAE</sequence>
<dbReference type="PANTHER" id="PTHR38537:SF8">
    <property type="entry name" value="FILAMIN-A"/>
    <property type="match status" value="1"/>
</dbReference>
<proteinExistence type="inferred from homology"/>
<dbReference type="SUPFAM" id="SSF81296">
    <property type="entry name" value="E set domains"/>
    <property type="match status" value="2"/>
</dbReference>
<dbReference type="KEGG" id="dwi:6649821"/>
<feature type="repeat" description="Filamin" evidence="3">
    <location>
        <begin position="59"/>
        <end position="153"/>
    </location>
</feature>
<dbReference type="OrthoDB" id="5334309at2759"/>
<dbReference type="Gene3D" id="2.60.40.10">
    <property type="entry name" value="Immunoglobulins"/>
    <property type="match status" value="2"/>
</dbReference>
<evidence type="ECO:0000256" key="4">
    <source>
        <dbReference type="SAM" id="MobiDB-lite"/>
    </source>
</evidence>
<dbReference type="SMR" id="B4NF80"/>
<dbReference type="GO" id="GO:0051015">
    <property type="term" value="F:actin filament binding"/>
    <property type="evidence" value="ECO:0007669"/>
    <property type="project" value="InterPro"/>
</dbReference>
<dbReference type="SMART" id="SM00557">
    <property type="entry name" value="IG_FLMN"/>
    <property type="match status" value="2"/>
</dbReference>
<dbReference type="InParanoid" id="B4NF80"/>
<dbReference type="InterPro" id="IPR013783">
    <property type="entry name" value="Ig-like_fold"/>
</dbReference>
<dbReference type="InterPro" id="IPR044801">
    <property type="entry name" value="Filamin"/>
</dbReference>
<dbReference type="STRING" id="7260.B4NF80"/>
<evidence type="ECO:0000256" key="1">
    <source>
        <dbReference type="ARBA" id="ARBA00009238"/>
    </source>
</evidence>
<dbReference type="Pfam" id="PF00630">
    <property type="entry name" value="Filamin"/>
    <property type="match status" value="2"/>
</dbReference>
<evidence type="ECO:0000313" key="6">
    <source>
        <dbReference type="Proteomes" id="UP000007798"/>
    </source>
</evidence>
<organism evidence="5 6">
    <name type="scientific">Drosophila willistoni</name>
    <name type="common">Fruit fly</name>
    <dbReference type="NCBI Taxonomy" id="7260"/>
    <lineage>
        <taxon>Eukaryota</taxon>
        <taxon>Metazoa</taxon>
        <taxon>Ecdysozoa</taxon>
        <taxon>Arthropoda</taxon>
        <taxon>Hexapoda</taxon>
        <taxon>Insecta</taxon>
        <taxon>Pterygota</taxon>
        <taxon>Neoptera</taxon>
        <taxon>Endopterygota</taxon>
        <taxon>Diptera</taxon>
        <taxon>Brachycera</taxon>
        <taxon>Muscomorpha</taxon>
        <taxon>Ephydroidea</taxon>
        <taxon>Drosophilidae</taxon>
        <taxon>Drosophila</taxon>
        <taxon>Sophophora</taxon>
    </lineage>
</organism>
<name>B4NF80_DROWI</name>
<dbReference type="InterPro" id="IPR001298">
    <property type="entry name" value="Filamin/ABP280_rpt"/>
</dbReference>
<feature type="repeat" description="Filamin" evidence="3">
    <location>
        <begin position="168"/>
        <end position="263"/>
    </location>
</feature>
<dbReference type="PhylomeDB" id="B4NF80"/>
<comment type="similarity">
    <text evidence="1">Belongs to the filamin family.</text>
</comment>